<dbReference type="Gene3D" id="2.60.40.1180">
    <property type="entry name" value="Golgi alpha-mannosidase II"/>
    <property type="match status" value="1"/>
</dbReference>
<reference evidence="4 5" key="1">
    <citation type="submission" date="2020-08" db="EMBL/GenBank/DDBJ databases">
        <title>Genomic Encyclopedia of Type Strains, Phase III (KMG-III): the genomes of soil and plant-associated and newly described type strains.</title>
        <authorList>
            <person name="Whitman W."/>
        </authorList>
    </citation>
    <scope>NUCLEOTIDE SEQUENCE [LARGE SCALE GENOMIC DNA]</scope>
    <source>
        <strain evidence="4 5">CECT 8234</strain>
    </source>
</reference>
<dbReference type="InterPro" id="IPR004185">
    <property type="entry name" value="Glyco_hydro_13_lg-like_dom"/>
</dbReference>
<dbReference type="InterPro" id="IPR014756">
    <property type="entry name" value="Ig_E-set"/>
</dbReference>
<accession>A0A7W5CDN3</accession>
<dbReference type="SMART" id="SM00642">
    <property type="entry name" value="Aamy"/>
    <property type="match status" value="1"/>
</dbReference>
<dbReference type="GO" id="GO:0005975">
    <property type="term" value="P:carbohydrate metabolic process"/>
    <property type="evidence" value="ECO:0007669"/>
    <property type="project" value="InterPro"/>
</dbReference>
<proteinExistence type="predicted"/>
<dbReference type="PANTHER" id="PTHR10357:SF210">
    <property type="entry name" value="MALTODEXTRIN GLUCOSIDASE"/>
    <property type="match status" value="1"/>
</dbReference>
<dbReference type="CDD" id="cd02857">
    <property type="entry name" value="E_set_CDase_PDE_N"/>
    <property type="match status" value="1"/>
</dbReference>
<dbReference type="Gene3D" id="2.60.40.10">
    <property type="entry name" value="Immunoglobulins"/>
    <property type="match status" value="1"/>
</dbReference>
<evidence type="ECO:0000256" key="1">
    <source>
        <dbReference type="ARBA" id="ARBA00022801"/>
    </source>
</evidence>
<evidence type="ECO:0000313" key="4">
    <source>
        <dbReference type="EMBL" id="MBB3155692.1"/>
    </source>
</evidence>
<dbReference type="Proteomes" id="UP000518605">
    <property type="component" value="Unassembled WGS sequence"/>
</dbReference>
<protein>
    <submittedName>
        <fullName evidence="4">Glycosidase</fullName>
    </submittedName>
</protein>
<organism evidence="4 5">
    <name type="scientific">Paenibacillus endophyticus</name>
    <dbReference type="NCBI Taxonomy" id="1294268"/>
    <lineage>
        <taxon>Bacteria</taxon>
        <taxon>Bacillati</taxon>
        <taxon>Bacillota</taxon>
        <taxon>Bacilli</taxon>
        <taxon>Bacillales</taxon>
        <taxon>Paenibacillaceae</taxon>
        <taxon>Paenibacillus</taxon>
    </lineage>
</organism>
<keyword evidence="2 4" id="KW-0326">Glycosidase</keyword>
<dbReference type="SUPFAM" id="SSF81296">
    <property type="entry name" value="E set domains"/>
    <property type="match status" value="1"/>
</dbReference>
<dbReference type="CDD" id="cd11338">
    <property type="entry name" value="AmyAc_CMD"/>
    <property type="match status" value="1"/>
</dbReference>
<dbReference type="Gene3D" id="3.20.20.80">
    <property type="entry name" value="Glycosidases"/>
    <property type="match status" value="1"/>
</dbReference>
<dbReference type="Gene3D" id="3.90.400.10">
    <property type="entry name" value="Oligo-1,6-glucosidase, Domain 2"/>
    <property type="match status" value="1"/>
</dbReference>
<dbReference type="InterPro" id="IPR006047">
    <property type="entry name" value="GH13_cat_dom"/>
</dbReference>
<sequence length="638" mass="72204">MMLLEAVYHRPKQNWAYAYDDQTLHLRIRTKKNDVAAVEAIVGDKYAWDQTITAVPMRIFSSDARFDYWETAVIPPFRRLRYAFRLTSGSESILLTDKGFELLLPNNPNTFFDFPYINPIDVFKPPAWVKDAVFYQIFPERFANGDPSLDPENVLPWGGEPTPYNFFGGDLQGVIDHLDHIAALGINAVYFTPLFEATTNHKYDTQDYMKVDPQFGTNEKLKELVDAYHARGIRVLLDAVFNHSGKTFPPFVDAQQNGRDSKYADWFYVREWPLQVVDGVPTYETFAFEPLMPKLNTEHPEVKQYLFEVARYWIEEIGIDGWRLDVANEVDHQFWREFRLTVKKVNPEAYILGEIWHDSIMWLQGDQFDAVMNYPFTNAVLDFFAYQTIDASQFALAIGEQLAAYPQQVTETAFNLLDSHDTPRLLTICGDNAAAMKLSSLFQLTYPGTPCIYYGDEVGLNGAGDPGCRKCMVWDPAEQNHDLLAFYTSAIGLRHQYSALRSADIRFVHAGSTDGILVYERRDGDQRLLIALNARENEAEISIPIPSMQEGDDLQPQAITFTGFVSADSEPPVGLLTTDKAAASILQTADYASETRWTTVLSSDSAPAANAALKFDTISGKLNLTLQAYGFVVLEQSK</sequence>
<evidence type="ECO:0000259" key="3">
    <source>
        <dbReference type="SMART" id="SM00642"/>
    </source>
</evidence>
<dbReference type="EMBL" id="JACHXW010000027">
    <property type="protein sequence ID" value="MBB3155692.1"/>
    <property type="molecule type" value="Genomic_DNA"/>
</dbReference>
<evidence type="ECO:0000313" key="5">
    <source>
        <dbReference type="Proteomes" id="UP000518605"/>
    </source>
</evidence>
<dbReference type="GO" id="GO:0004553">
    <property type="term" value="F:hydrolase activity, hydrolyzing O-glycosyl compounds"/>
    <property type="evidence" value="ECO:0007669"/>
    <property type="project" value="InterPro"/>
</dbReference>
<dbReference type="SUPFAM" id="SSF51011">
    <property type="entry name" value="Glycosyl hydrolase domain"/>
    <property type="match status" value="1"/>
</dbReference>
<dbReference type="PANTHER" id="PTHR10357">
    <property type="entry name" value="ALPHA-AMYLASE FAMILY MEMBER"/>
    <property type="match status" value="1"/>
</dbReference>
<dbReference type="SUPFAM" id="SSF51445">
    <property type="entry name" value="(Trans)glycosidases"/>
    <property type="match status" value="1"/>
</dbReference>
<dbReference type="AlphaFoldDB" id="A0A7W5CDN3"/>
<dbReference type="InterPro" id="IPR013780">
    <property type="entry name" value="Glyco_hydro_b"/>
</dbReference>
<dbReference type="InterPro" id="IPR017853">
    <property type="entry name" value="GH"/>
</dbReference>
<dbReference type="Pfam" id="PF02903">
    <property type="entry name" value="Alpha-amylase_N"/>
    <property type="match status" value="1"/>
</dbReference>
<dbReference type="Pfam" id="PF00128">
    <property type="entry name" value="Alpha-amylase"/>
    <property type="match status" value="1"/>
</dbReference>
<keyword evidence="1" id="KW-0378">Hydrolase</keyword>
<dbReference type="InterPro" id="IPR013783">
    <property type="entry name" value="Ig-like_fold"/>
</dbReference>
<gene>
    <name evidence="4" type="ORF">FHS16_005800</name>
</gene>
<name>A0A7W5CDN3_9BACL</name>
<feature type="domain" description="Glycosyl hydrolase family 13 catalytic" evidence="3">
    <location>
        <begin position="136"/>
        <end position="494"/>
    </location>
</feature>
<comment type="caution">
    <text evidence="4">The sequence shown here is derived from an EMBL/GenBank/DDBJ whole genome shotgun (WGS) entry which is preliminary data.</text>
</comment>
<dbReference type="InterPro" id="IPR045857">
    <property type="entry name" value="O16G_dom_2"/>
</dbReference>
<evidence type="ECO:0000256" key="2">
    <source>
        <dbReference type="ARBA" id="ARBA00023295"/>
    </source>
</evidence>
<keyword evidence="5" id="KW-1185">Reference proteome</keyword>